<proteinExistence type="predicted"/>
<keyword evidence="2" id="KW-1133">Transmembrane helix</keyword>
<feature type="compositionally biased region" description="Basic residues" evidence="1">
    <location>
        <begin position="177"/>
        <end position="190"/>
    </location>
</feature>
<dbReference type="AlphaFoldDB" id="A0A8K0DB48"/>
<evidence type="ECO:0000256" key="2">
    <source>
        <dbReference type="SAM" id="Phobius"/>
    </source>
</evidence>
<keyword evidence="4" id="KW-1185">Reference proteome</keyword>
<protein>
    <submittedName>
        <fullName evidence="3">Uncharacterized protein</fullName>
    </submittedName>
</protein>
<dbReference type="EMBL" id="VTPC01001139">
    <property type="protein sequence ID" value="KAF2902930.1"/>
    <property type="molecule type" value="Genomic_DNA"/>
</dbReference>
<feature type="region of interest" description="Disordered" evidence="1">
    <location>
        <begin position="114"/>
        <end position="190"/>
    </location>
</feature>
<comment type="caution">
    <text evidence="3">The sequence shown here is derived from an EMBL/GenBank/DDBJ whole genome shotgun (WGS) entry which is preliminary data.</text>
</comment>
<accession>A0A8K0DB48</accession>
<name>A0A8K0DB48_IGNLU</name>
<organism evidence="3 4">
    <name type="scientific">Ignelater luminosus</name>
    <name type="common">Cucubano</name>
    <name type="synonym">Pyrophorus luminosus</name>
    <dbReference type="NCBI Taxonomy" id="2038154"/>
    <lineage>
        <taxon>Eukaryota</taxon>
        <taxon>Metazoa</taxon>
        <taxon>Ecdysozoa</taxon>
        <taxon>Arthropoda</taxon>
        <taxon>Hexapoda</taxon>
        <taxon>Insecta</taxon>
        <taxon>Pterygota</taxon>
        <taxon>Neoptera</taxon>
        <taxon>Endopterygota</taxon>
        <taxon>Coleoptera</taxon>
        <taxon>Polyphaga</taxon>
        <taxon>Elateriformia</taxon>
        <taxon>Elateroidea</taxon>
        <taxon>Elateridae</taxon>
        <taxon>Agrypninae</taxon>
        <taxon>Pyrophorini</taxon>
        <taxon>Ignelater</taxon>
    </lineage>
</organism>
<feature type="transmembrane region" description="Helical" evidence="2">
    <location>
        <begin position="6"/>
        <end position="29"/>
    </location>
</feature>
<feature type="compositionally biased region" description="Polar residues" evidence="1">
    <location>
        <begin position="146"/>
        <end position="155"/>
    </location>
</feature>
<feature type="compositionally biased region" description="Polar residues" evidence="1">
    <location>
        <begin position="121"/>
        <end position="139"/>
    </location>
</feature>
<keyword evidence="2" id="KW-0472">Membrane</keyword>
<evidence type="ECO:0000313" key="4">
    <source>
        <dbReference type="Proteomes" id="UP000801492"/>
    </source>
</evidence>
<gene>
    <name evidence="3" type="ORF">ILUMI_03256</name>
</gene>
<dbReference type="Proteomes" id="UP000801492">
    <property type="component" value="Unassembled WGS sequence"/>
</dbReference>
<keyword evidence="2" id="KW-0812">Transmembrane</keyword>
<sequence length="190" mass="21239">MDIYFVLVIVIFIVAAVSLLIFALQGSAFNDDDGLMERRYEPVQLAMPVPPQGMEFSPSLVSPYPAQPPPMGFKGVPHVSSAWPPAEIAQDIDSINNFEDSTRTSPYPLEEELQRMPLPRQTASHTASRVSNSNRNYPSQLPAESATVSRSNVTAYNRDEPPPPYTEFASQRQPSARSRRNRFKDKRASQ</sequence>
<evidence type="ECO:0000256" key="1">
    <source>
        <dbReference type="SAM" id="MobiDB-lite"/>
    </source>
</evidence>
<evidence type="ECO:0000313" key="3">
    <source>
        <dbReference type="EMBL" id="KAF2902930.1"/>
    </source>
</evidence>
<dbReference type="OrthoDB" id="10566794at2759"/>
<reference evidence="3" key="1">
    <citation type="submission" date="2019-08" db="EMBL/GenBank/DDBJ databases">
        <title>The genome of the North American firefly Photinus pyralis.</title>
        <authorList>
            <consortium name="Photinus pyralis genome working group"/>
            <person name="Fallon T.R."/>
            <person name="Sander Lower S.E."/>
            <person name="Weng J.-K."/>
        </authorList>
    </citation>
    <scope>NUCLEOTIDE SEQUENCE</scope>
    <source>
        <strain evidence="3">TRF0915ILg1</strain>
        <tissue evidence="3">Whole body</tissue>
    </source>
</reference>